<keyword evidence="5" id="KW-0418">Kinase</keyword>
<sequence length="239" mass="26168">MKDLTETDEAERDFESYLYIVTHDLKTYSRAMRVIPEWIEEDLDAAGHAIPVDVREHVTMLRDYARGLDLMLDGLTELSRVGRLADTPDLHPLTEALLDAWRRVPGSEGFELDLTGAEGTVLAPGNDLDRMLFAVLSNCVRHHDAAHGHVSVGTTRHGERIVLTVTDDGPGIEPDYREKVFEPLFTLRAKDEVGTAGMGLAVAKKVVKNIGGAIAIADGPARRGCTVKIDLPLAPEPIV</sequence>
<evidence type="ECO:0000259" key="8">
    <source>
        <dbReference type="PROSITE" id="PS50109"/>
    </source>
</evidence>
<dbReference type="EC" id="2.7.13.3" evidence="2"/>
<dbReference type="Gene3D" id="3.30.565.10">
    <property type="entry name" value="Histidine kinase-like ATPase, C-terminal domain"/>
    <property type="match status" value="1"/>
</dbReference>
<dbReference type="PROSITE" id="PS50109">
    <property type="entry name" value="HIS_KIN"/>
    <property type="match status" value="1"/>
</dbReference>
<dbReference type="GO" id="GO:0004673">
    <property type="term" value="F:protein histidine kinase activity"/>
    <property type="evidence" value="ECO:0007669"/>
    <property type="project" value="UniProtKB-EC"/>
</dbReference>
<keyword evidence="7" id="KW-0902">Two-component regulatory system</keyword>
<feature type="domain" description="Histidine kinase" evidence="8">
    <location>
        <begin position="20"/>
        <end position="235"/>
    </location>
</feature>
<dbReference type="RefSeq" id="WP_005861052.1">
    <property type="nucleotide sequence ID" value="NZ_AAYA01000011.1"/>
</dbReference>
<dbReference type="AlphaFoldDB" id="A3K6L9"/>
<name>A3K6L9_SAGS3</name>
<dbReference type="InterPro" id="IPR004358">
    <property type="entry name" value="Sig_transdc_His_kin-like_C"/>
</dbReference>
<keyword evidence="4" id="KW-0547">Nucleotide-binding</keyword>
<evidence type="ECO:0000313" key="10">
    <source>
        <dbReference type="Proteomes" id="UP000005713"/>
    </source>
</evidence>
<dbReference type="GO" id="GO:0005524">
    <property type="term" value="F:ATP binding"/>
    <property type="evidence" value="ECO:0007669"/>
    <property type="project" value="UniProtKB-KW"/>
</dbReference>
<evidence type="ECO:0000256" key="4">
    <source>
        <dbReference type="ARBA" id="ARBA00022741"/>
    </source>
</evidence>
<dbReference type="PRINTS" id="PR00344">
    <property type="entry name" value="BCTRLSENSOR"/>
</dbReference>
<dbReference type="Pfam" id="PF02518">
    <property type="entry name" value="HATPase_c"/>
    <property type="match status" value="1"/>
</dbReference>
<dbReference type="GO" id="GO:0030295">
    <property type="term" value="F:protein kinase activator activity"/>
    <property type="evidence" value="ECO:0007669"/>
    <property type="project" value="TreeGrafter"/>
</dbReference>
<dbReference type="InterPro" id="IPR005467">
    <property type="entry name" value="His_kinase_dom"/>
</dbReference>
<gene>
    <name evidence="9" type="ORF">SSE37_12401</name>
</gene>
<evidence type="ECO:0000256" key="2">
    <source>
        <dbReference type="ARBA" id="ARBA00012438"/>
    </source>
</evidence>
<dbReference type="InterPro" id="IPR050351">
    <property type="entry name" value="BphY/WalK/GraS-like"/>
</dbReference>
<evidence type="ECO:0000256" key="6">
    <source>
        <dbReference type="ARBA" id="ARBA00022840"/>
    </source>
</evidence>
<evidence type="ECO:0000313" key="9">
    <source>
        <dbReference type="EMBL" id="EBA06996.1"/>
    </source>
</evidence>
<dbReference type="PANTHER" id="PTHR42878">
    <property type="entry name" value="TWO-COMPONENT HISTIDINE KINASE"/>
    <property type="match status" value="1"/>
</dbReference>
<dbReference type="InterPro" id="IPR036890">
    <property type="entry name" value="HATPase_C_sf"/>
</dbReference>
<comment type="catalytic activity">
    <reaction evidence="1">
        <text>ATP + protein L-histidine = ADP + protein N-phospho-L-histidine.</text>
        <dbReference type="EC" id="2.7.13.3"/>
    </reaction>
</comment>
<dbReference type="eggNOG" id="COG4251">
    <property type="taxonomic scope" value="Bacteria"/>
</dbReference>
<protein>
    <recommendedName>
        <fullName evidence="2">histidine kinase</fullName>
        <ecNumber evidence="2">2.7.13.3</ecNumber>
    </recommendedName>
</protein>
<dbReference type="Proteomes" id="UP000005713">
    <property type="component" value="Unassembled WGS sequence"/>
</dbReference>
<accession>A3K6L9</accession>
<dbReference type="GO" id="GO:0000156">
    <property type="term" value="F:phosphorelay response regulator activity"/>
    <property type="evidence" value="ECO:0007669"/>
    <property type="project" value="TreeGrafter"/>
</dbReference>
<organism evidence="9 10">
    <name type="scientific">Sagittula stellata (strain ATCC 700073 / DSM 11524 / E-37)</name>
    <dbReference type="NCBI Taxonomy" id="388399"/>
    <lineage>
        <taxon>Bacteria</taxon>
        <taxon>Pseudomonadati</taxon>
        <taxon>Pseudomonadota</taxon>
        <taxon>Alphaproteobacteria</taxon>
        <taxon>Rhodobacterales</taxon>
        <taxon>Roseobacteraceae</taxon>
        <taxon>Sagittula</taxon>
    </lineage>
</organism>
<dbReference type="GO" id="GO:0007234">
    <property type="term" value="P:osmosensory signaling via phosphorelay pathway"/>
    <property type="evidence" value="ECO:0007669"/>
    <property type="project" value="TreeGrafter"/>
</dbReference>
<keyword evidence="6" id="KW-0067">ATP-binding</keyword>
<evidence type="ECO:0000256" key="1">
    <source>
        <dbReference type="ARBA" id="ARBA00000085"/>
    </source>
</evidence>
<dbReference type="InterPro" id="IPR003594">
    <property type="entry name" value="HATPase_dom"/>
</dbReference>
<evidence type="ECO:0000256" key="3">
    <source>
        <dbReference type="ARBA" id="ARBA00022679"/>
    </source>
</evidence>
<dbReference type="SUPFAM" id="SSF55874">
    <property type="entry name" value="ATPase domain of HSP90 chaperone/DNA topoisomerase II/histidine kinase"/>
    <property type="match status" value="1"/>
</dbReference>
<dbReference type="SMART" id="SM00387">
    <property type="entry name" value="HATPase_c"/>
    <property type="match status" value="1"/>
</dbReference>
<evidence type="ECO:0000256" key="5">
    <source>
        <dbReference type="ARBA" id="ARBA00022777"/>
    </source>
</evidence>
<dbReference type="OrthoDB" id="9795133at2"/>
<proteinExistence type="predicted"/>
<dbReference type="PANTHER" id="PTHR42878:SF7">
    <property type="entry name" value="SENSOR HISTIDINE KINASE GLRK"/>
    <property type="match status" value="1"/>
</dbReference>
<keyword evidence="3" id="KW-0808">Transferase</keyword>
<reference evidence="9 10" key="1">
    <citation type="submission" date="2006-06" db="EMBL/GenBank/DDBJ databases">
        <authorList>
            <person name="Moran M.A."/>
            <person name="Ferriera S."/>
            <person name="Johnson J."/>
            <person name="Kravitz S."/>
            <person name="Beeson K."/>
            <person name="Sutton G."/>
            <person name="Rogers Y.-H."/>
            <person name="Friedman R."/>
            <person name="Frazier M."/>
            <person name="Venter J.C."/>
        </authorList>
    </citation>
    <scope>NUCLEOTIDE SEQUENCE [LARGE SCALE GENOMIC DNA]</scope>
    <source>
        <strain evidence="9 10">E-37</strain>
    </source>
</reference>
<comment type="caution">
    <text evidence="9">The sequence shown here is derived from an EMBL/GenBank/DDBJ whole genome shotgun (WGS) entry which is preliminary data.</text>
</comment>
<dbReference type="EMBL" id="AAYA01000011">
    <property type="protein sequence ID" value="EBA06996.1"/>
    <property type="molecule type" value="Genomic_DNA"/>
</dbReference>
<keyword evidence="10" id="KW-1185">Reference proteome</keyword>
<evidence type="ECO:0000256" key="7">
    <source>
        <dbReference type="ARBA" id="ARBA00023012"/>
    </source>
</evidence>